<reference evidence="1 2" key="1">
    <citation type="submission" date="2019-11" db="EMBL/GenBank/DDBJ databases">
        <authorList>
            <person name="Zheng R.K."/>
            <person name="Sun C.M."/>
        </authorList>
    </citation>
    <scope>NUCLEOTIDE SEQUENCE [LARGE SCALE GENOMIC DNA]</scope>
    <source>
        <strain evidence="1 2">WC007</strain>
    </source>
</reference>
<dbReference type="KEGG" id="mcos:GM418_08935"/>
<dbReference type="RefSeq" id="WP_158865246.1">
    <property type="nucleotide sequence ID" value="NZ_CP046401.1"/>
</dbReference>
<proteinExistence type="predicted"/>
<dbReference type="Proteomes" id="UP000428260">
    <property type="component" value="Chromosome"/>
</dbReference>
<protein>
    <submittedName>
        <fullName evidence="1">Uncharacterized protein</fullName>
    </submittedName>
</protein>
<dbReference type="EMBL" id="CP046401">
    <property type="protein sequence ID" value="QGY43778.1"/>
    <property type="molecule type" value="Genomic_DNA"/>
</dbReference>
<gene>
    <name evidence="1" type="ORF">GM418_08935</name>
</gene>
<evidence type="ECO:0000313" key="1">
    <source>
        <dbReference type="EMBL" id="QGY43778.1"/>
    </source>
</evidence>
<dbReference type="Gene3D" id="2.180.10.10">
    <property type="entry name" value="RHS repeat-associated core"/>
    <property type="match status" value="1"/>
</dbReference>
<evidence type="ECO:0000313" key="2">
    <source>
        <dbReference type="Proteomes" id="UP000428260"/>
    </source>
</evidence>
<name>A0A6I6JRT5_9BACT</name>
<sequence>MKFTHLILIMVAVIGLSSCNQKPSQQSEEANVKYYRHLQFSETPWDLEQGTHPISADEAKKINNYKFTWNDDDQLVSIEYNRGGVSLGYSGLRAAKVTYTYEGNKQIKHFYDENGEPTQNGGASVFEYTLDDNGTRIAMRFLDENGEPVDNRNNIHNYKWAKLGNGMIQELRYNLAGEEVIMNPFCPFYELRFSYDNNGYVTRMANYEADTLYDCTAENCGDVGVSYFLFENSESGDLLTFSVHNTVGQLSNLYWGWAKRKNVVDENGYVVEVNMYDQDDEYLGGKSVPVTKNEYNEHGALVKSISLNEDKNIVNNPNNGVAIVEYKYDDNGRRIETLRYDKDMNPVESNS</sequence>
<accession>A0A6I6JRT5</accession>
<keyword evidence="2" id="KW-1185">Reference proteome</keyword>
<dbReference type="PROSITE" id="PS51257">
    <property type="entry name" value="PROKAR_LIPOPROTEIN"/>
    <property type="match status" value="1"/>
</dbReference>
<organism evidence="1 2">
    <name type="scientific">Maribellus comscasis</name>
    <dbReference type="NCBI Taxonomy" id="2681766"/>
    <lineage>
        <taxon>Bacteria</taxon>
        <taxon>Pseudomonadati</taxon>
        <taxon>Bacteroidota</taxon>
        <taxon>Bacteroidia</taxon>
        <taxon>Marinilabiliales</taxon>
        <taxon>Prolixibacteraceae</taxon>
        <taxon>Maribellus</taxon>
    </lineage>
</organism>
<dbReference type="AlphaFoldDB" id="A0A6I6JRT5"/>